<feature type="domain" description="GGDEF" evidence="4">
    <location>
        <begin position="875"/>
        <end position="1009"/>
    </location>
</feature>
<dbReference type="InterPro" id="IPR029787">
    <property type="entry name" value="Nucleotide_cyclase"/>
</dbReference>
<keyword evidence="1" id="KW-0129">CBS domain</keyword>
<dbReference type="CDD" id="cd01949">
    <property type="entry name" value="GGDEF"/>
    <property type="match status" value="1"/>
</dbReference>
<dbReference type="SMART" id="SM00116">
    <property type="entry name" value="CBS"/>
    <property type="match status" value="4"/>
</dbReference>
<dbReference type="InterPro" id="IPR000160">
    <property type="entry name" value="GGDEF_dom"/>
</dbReference>
<dbReference type="SUPFAM" id="SSF55073">
    <property type="entry name" value="Nucleotide cyclase"/>
    <property type="match status" value="1"/>
</dbReference>
<sequence>MHSLASLASPEMYTLQGEALLINAVAIMHEKNISSILVTRGDVVVGIITERDLVRLVASGVDLRNTTAESVMTSRLVHLPETAVLDEVLFVMEQEGVRHLVVTEADEQERRETLFEPEQDSGPGPKPRKNSLPVRAGEEGIPRAKGIVTYTDIVRKLEEDFFKKPLTVQDCMTTDLHRVDVATTIGGAFAKMSEERLGCLLIDQQGKTVGILTERDVVRFTRSGLDLQSPVVQVMSPSPMTISQNMTIFDVARYMEQHRIRRLLVRNRDGRIGGMIDNNQIVQAVKNTYHSFMQGEVMRSRKVLTMIDEGVAEIDGHSYRVLWMNPAGARLLGFETYSEALGREFPSLLAPEAAERMFKDFREQTARDGVTGVTSLPSSGAKHLLLAYQMYRDFRGEPRIRIIYRDITELATAQDALHAEKERIQTIFNASREGMLILDGAGKVLEHNQRALDILGLTEKSAQLRNALNWEKYAGIYDEQGGRVSLEKLFVGTVLESGQAIHDRILQITFRDDGRTMWLMASAVPIPRQRFVVLTYYDVTASKLKEMEIRRSEKKFRTLFENLTEAVVLLDPSDNILNLNPAARGILQITGEIPMPIPISAIECTFLDKDGNQISTDKLASFQRNRHKSPVKDRVIGIVRGEKTHWGILNQTPTFGEDGTVESIIVTFTDLTEYMESKRQEEVLLACSLDLTRAMTEEEVYSILEHYLRRLRRGNGRIDAVMLRAVAGGDNPQMLIHWVEEGLILHRNNEHNLNWCKAYVSGVDLVVKDALMEYGCPCQAMRSESGSYFCTNLSVGGQVVGILHIYSKMPGFFDEQSVRMIRGLLALAAPTISNMRLIEHNRRLSLIDPLTGLHNRRYLEQVLESMLIQARERNESFCLLMSDIDQFKKFNDTYGHDAGDNALRMVAANVKNCLREGDIAVRFGGEEVTIVLNHVNKEMAMTIAERIRRRIEQTPIDIGDGHLEYVTLSIGVAAFPQDGKTIDKLIQRADVALYEAKRLGKNRVAGFQKAPEKKDDEPRKLKVTKQ</sequence>
<comment type="caution">
    <text evidence="6">The sequence shown here is derived from an EMBL/GenBank/DDBJ whole genome shotgun (WGS) entry which is preliminary data.</text>
</comment>
<dbReference type="InterPro" id="IPR035965">
    <property type="entry name" value="PAS-like_dom_sf"/>
</dbReference>
<keyword evidence="7" id="KW-1185">Reference proteome</keyword>
<protein>
    <submittedName>
        <fullName evidence="6">Diguanylate cyclase</fullName>
    </submittedName>
</protein>
<reference evidence="6 7" key="1">
    <citation type="submission" date="2019-11" db="EMBL/GenBank/DDBJ databases">
        <title>Whole-genome sequence of a the green, strictly anaerobic photosynthetic bacterium Heliobacillus mobilis DSM 6151.</title>
        <authorList>
            <person name="Kyndt J.A."/>
            <person name="Meyer T.E."/>
        </authorList>
    </citation>
    <scope>NUCLEOTIDE SEQUENCE [LARGE SCALE GENOMIC DNA]</scope>
    <source>
        <strain evidence="6 7">DSM 6151</strain>
    </source>
</reference>
<dbReference type="InterPro" id="IPR043128">
    <property type="entry name" value="Rev_trsase/Diguanyl_cyclase"/>
</dbReference>
<feature type="domain" description="CBS" evidence="5">
    <location>
        <begin position="235"/>
        <end position="292"/>
    </location>
</feature>
<dbReference type="Gene3D" id="3.30.450.40">
    <property type="match status" value="1"/>
</dbReference>
<dbReference type="FunFam" id="3.30.70.270:FF:000001">
    <property type="entry name" value="Diguanylate cyclase domain protein"/>
    <property type="match status" value="1"/>
</dbReference>
<evidence type="ECO:0000259" key="5">
    <source>
        <dbReference type="PROSITE" id="PS51371"/>
    </source>
</evidence>
<dbReference type="SUPFAM" id="SSF54631">
    <property type="entry name" value="CBS-domain pair"/>
    <property type="match status" value="2"/>
</dbReference>
<dbReference type="Proteomes" id="UP000430670">
    <property type="component" value="Unassembled WGS sequence"/>
</dbReference>
<feature type="compositionally biased region" description="Basic and acidic residues" evidence="2">
    <location>
        <begin position="1010"/>
        <end position="1020"/>
    </location>
</feature>
<dbReference type="Pfam" id="PF00990">
    <property type="entry name" value="GGDEF"/>
    <property type="match status" value="1"/>
</dbReference>
<evidence type="ECO:0000313" key="6">
    <source>
        <dbReference type="EMBL" id="MTV50450.1"/>
    </source>
</evidence>
<dbReference type="NCBIfam" id="TIGR00254">
    <property type="entry name" value="GGDEF"/>
    <property type="match status" value="1"/>
</dbReference>
<feature type="region of interest" description="Disordered" evidence="2">
    <location>
        <begin position="1005"/>
        <end position="1026"/>
    </location>
</feature>
<feature type="domain" description="PAS" evidence="3">
    <location>
        <begin position="420"/>
        <end position="468"/>
    </location>
</feature>
<feature type="domain" description="CBS" evidence="5">
    <location>
        <begin position="8"/>
        <end position="63"/>
    </location>
</feature>
<dbReference type="SUPFAM" id="SSF55781">
    <property type="entry name" value="GAF domain-like"/>
    <property type="match status" value="1"/>
</dbReference>
<dbReference type="PANTHER" id="PTHR44757:SF2">
    <property type="entry name" value="BIOFILM ARCHITECTURE MAINTENANCE PROTEIN MBAA"/>
    <property type="match status" value="1"/>
</dbReference>
<evidence type="ECO:0000259" key="4">
    <source>
        <dbReference type="PROSITE" id="PS50887"/>
    </source>
</evidence>
<dbReference type="Pfam" id="PF00571">
    <property type="entry name" value="CBS"/>
    <property type="match status" value="4"/>
</dbReference>
<dbReference type="InterPro" id="IPR000644">
    <property type="entry name" value="CBS_dom"/>
</dbReference>
<dbReference type="InterPro" id="IPR000014">
    <property type="entry name" value="PAS"/>
</dbReference>
<dbReference type="Gene3D" id="3.10.580.10">
    <property type="entry name" value="CBS-domain"/>
    <property type="match status" value="2"/>
</dbReference>
<evidence type="ECO:0000313" key="7">
    <source>
        <dbReference type="Proteomes" id="UP000430670"/>
    </source>
</evidence>
<proteinExistence type="predicted"/>
<dbReference type="NCBIfam" id="TIGR00229">
    <property type="entry name" value="sensory_box"/>
    <property type="match status" value="1"/>
</dbReference>
<dbReference type="OrthoDB" id="9805474at2"/>
<gene>
    <name evidence="6" type="ORF">GJ688_15940</name>
</gene>
<dbReference type="InterPro" id="IPR052155">
    <property type="entry name" value="Biofilm_reg_signaling"/>
</dbReference>
<name>A0A6I3SN51_HELMO</name>
<feature type="domain" description="CBS" evidence="5">
    <location>
        <begin position="172"/>
        <end position="227"/>
    </location>
</feature>
<dbReference type="Pfam" id="PF13188">
    <property type="entry name" value="PAS_8"/>
    <property type="match status" value="3"/>
</dbReference>
<dbReference type="Gene3D" id="3.30.70.270">
    <property type="match status" value="1"/>
</dbReference>
<dbReference type="AlphaFoldDB" id="A0A6I3SN51"/>
<dbReference type="InterPro" id="IPR029016">
    <property type="entry name" value="GAF-like_dom_sf"/>
</dbReference>
<dbReference type="SMART" id="SM00267">
    <property type="entry name" value="GGDEF"/>
    <property type="match status" value="1"/>
</dbReference>
<dbReference type="PROSITE" id="PS50887">
    <property type="entry name" value="GGDEF"/>
    <property type="match status" value="1"/>
</dbReference>
<dbReference type="SUPFAM" id="SSF55785">
    <property type="entry name" value="PYP-like sensor domain (PAS domain)"/>
    <property type="match status" value="3"/>
</dbReference>
<dbReference type="RefSeq" id="WP_155477535.1">
    <property type="nucleotide sequence ID" value="NZ_WNKU01000025.1"/>
</dbReference>
<accession>A0A6I3SN51</accession>
<feature type="region of interest" description="Disordered" evidence="2">
    <location>
        <begin position="108"/>
        <end position="137"/>
    </location>
</feature>
<dbReference type="Gene3D" id="3.30.450.20">
    <property type="entry name" value="PAS domain"/>
    <property type="match status" value="3"/>
</dbReference>
<evidence type="ECO:0000259" key="3">
    <source>
        <dbReference type="PROSITE" id="PS50112"/>
    </source>
</evidence>
<dbReference type="EMBL" id="WNKU01000025">
    <property type="protein sequence ID" value="MTV50450.1"/>
    <property type="molecule type" value="Genomic_DNA"/>
</dbReference>
<evidence type="ECO:0000256" key="2">
    <source>
        <dbReference type="SAM" id="MobiDB-lite"/>
    </source>
</evidence>
<dbReference type="PROSITE" id="PS51371">
    <property type="entry name" value="CBS"/>
    <property type="match status" value="3"/>
</dbReference>
<dbReference type="PROSITE" id="PS50112">
    <property type="entry name" value="PAS"/>
    <property type="match status" value="1"/>
</dbReference>
<dbReference type="PANTHER" id="PTHR44757">
    <property type="entry name" value="DIGUANYLATE CYCLASE DGCP"/>
    <property type="match status" value="1"/>
</dbReference>
<organism evidence="6 7">
    <name type="scientific">Heliobacterium mobile</name>
    <name type="common">Heliobacillus mobilis</name>
    <dbReference type="NCBI Taxonomy" id="28064"/>
    <lineage>
        <taxon>Bacteria</taxon>
        <taxon>Bacillati</taxon>
        <taxon>Bacillota</taxon>
        <taxon>Clostridia</taxon>
        <taxon>Eubacteriales</taxon>
        <taxon>Heliobacteriaceae</taxon>
        <taxon>Heliobacterium</taxon>
    </lineage>
</organism>
<evidence type="ECO:0000256" key="1">
    <source>
        <dbReference type="PROSITE-ProRule" id="PRU00703"/>
    </source>
</evidence>
<dbReference type="SMART" id="SM00091">
    <property type="entry name" value="PAS"/>
    <property type="match status" value="3"/>
</dbReference>
<dbReference type="InterPro" id="IPR046342">
    <property type="entry name" value="CBS_dom_sf"/>
</dbReference>